<reference evidence="1" key="1">
    <citation type="journal article" date="2024" name="Int. J. Syst. Evol. Microbiol.">
        <title>Brooklawnia propionicigenes sp. nov., a facultatively anaerobic, propionate-producing bacterium isolated from a methanogenic reactor treating waste from cattle farms.</title>
        <authorList>
            <person name="Akita Y."/>
            <person name="Ueki A."/>
            <person name="Tonouchi A."/>
            <person name="Sugawara Y."/>
            <person name="Honma S."/>
            <person name="Kaku N."/>
            <person name="Ueki K."/>
        </authorList>
    </citation>
    <scope>NUCLEOTIDE SEQUENCE</scope>
    <source>
        <strain evidence="1">SH051</strain>
    </source>
</reference>
<gene>
    <name evidence="1" type="ORF">brsh051_13060</name>
</gene>
<evidence type="ECO:0000313" key="1">
    <source>
        <dbReference type="EMBL" id="BEH02025.1"/>
    </source>
</evidence>
<dbReference type="AlphaFoldDB" id="A0AAN0KHW1"/>
<keyword evidence="2" id="KW-1185">Reference proteome</keyword>
<organism evidence="1 2">
    <name type="scientific">Brooklawnia propionicigenes</name>
    <dbReference type="NCBI Taxonomy" id="3041175"/>
    <lineage>
        <taxon>Bacteria</taxon>
        <taxon>Bacillati</taxon>
        <taxon>Actinomycetota</taxon>
        <taxon>Actinomycetes</taxon>
        <taxon>Propionibacteriales</taxon>
        <taxon>Propionibacteriaceae</taxon>
        <taxon>Brooklawnia</taxon>
    </lineage>
</organism>
<sequence>MRTTAELSTSLGTVKASAFFEPNNVDGVENLYRVESDPGLQAGICATTQLDLYKAGAVLGDLADLRLDALDRPTGFP</sequence>
<dbReference type="RefSeq" id="WP_286268331.1">
    <property type="nucleotide sequence ID" value="NZ_AP028056.1"/>
</dbReference>
<name>A0AAN0KHW1_9ACTN</name>
<dbReference type="KEGG" id="broo:brsh051_13060"/>
<protein>
    <submittedName>
        <fullName evidence="1">Uncharacterized protein</fullName>
    </submittedName>
</protein>
<accession>A0AAN0KHW1</accession>
<dbReference type="Proteomes" id="UP001431656">
    <property type="component" value="Chromosome"/>
</dbReference>
<dbReference type="EMBL" id="AP028056">
    <property type="protein sequence ID" value="BEH02025.1"/>
    <property type="molecule type" value="Genomic_DNA"/>
</dbReference>
<proteinExistence type="predicted"/>
<evidence type="ECO:0000313" key="2">
    <source>
        <dbReference type="Proteomes" id="UP001431656"/>
    </source>
</evidence>